<dbReference type="PANTHER" id="PTHR45138:SF9">
    <property type="entry name" value="DIGUANYLATE CYCLASE DGCM-RELATED"/>
    <property type="match status" value="1"/>
</dbReference>
<dbReference type="PANTHER" id="PTHR45138">
    <property type="entry name" value="REGULATORY COMPONENTS OF SENSORY TRANSDUCTION SYSTEM"/>
    <property type="match status" value="1"/>
</dbReference>
<dbReference type="InterPro" id="IPR000160">
    <property type="entry name" value="GGDEF_dom"/>
</dbReference>
<accession>A0A429ZTB4</accession>
<dbReference type="NCBIfam" id="TIGR00254">
    <property type="entry name" value="GGDEF"/>
    <property type="match status" value="1"/>
</dbReference>
<dbReference type="EMBL" id="NGJU01000005">
    <property type="protein sequence ID" value="RST96860.1"/>
    <property type="molecule type" value="Genomic_DNA"/>
</dbReference>
<sequence length="383" mass="43704">MVNAGVINISIIIGTILTFYFISLYLATNKNRTNLSFVPSHLVQPKRLRTVILVGFLLGFISFILSINRIPILGASNGVDMRYVMIYFAVIYGSELLGVTTASSLVILKYLSYFASTSPIPLIEYINNALFTFLILILGIYIKRKKFPIFKTHILFLSGFMITRFLMFSIYFHPFLQTTKLTEFFLYVLIYSGIFLLSTYIINVAISVSQSVHVYRTAAVYDSLTNVYNKESFHFFLDYVANTKSTSANLSLSVIDIDDFKDINDNYGHPTGDAALSYLSTVLKKYQSDFKHYICRIGGDEFAIIHNESPTEAEDYYRKVFYDINNSPLIKNEEEIFLELSVGLTHFKTQDKPVDSEFALKMADDALYQAKKRGKRQLVITRA</sequence>
<reference evidence="3 4" key="1">
    <citation type="submission" date="2017-05" db="EMBL/GenBank/DDBJ databases">
        <title>Vagococcus spp. assemblies.</title>
        <authorList>
            <person name="Gulvik C.A."/>
        </authorList>
    </citation>
    <scope>NUCLEOTIDE SEQUENCE [LARGE SCALE GENOMIC DNA]</scope>
    <source>
        <strain evidence="3 4">NCFB 2777</strain>
    </source>
</reference>
<feature type="transmembrane region" description="Helical" evidence="1">
    <location>
        <begin position="84"/>
        <end position="110"/>
    </location>
</feature>
<dbReference type="InterPro" id="IPR029787">
    <property type="entry name" value="Nucleotide_cyclase"/>
</dbReference>
<feature type="transmembrane region" description="Helical" evidence="1">
    <location>
        <begin position="184"/>
        <end position="206"/>
    </location>
</feature>
<dbReference type="Gene3D" id="3.30.70.270">
    <property type="match status" value="1"/>
</dbReference>
<dbReference type="SMART" id="SM00267">
    <property type="entry name" value="GGDEF"/>
    <property type="match status" value="1"/>
</dbReference>
<keyword evidence="1" id="KW-0472">Membrane</keyword>
<dbReference type="PROSITE" id="PS50887">
    <property type="entry name" value="GGDEF"/>
    <property type="match status" value="1"/>
</dbReference>
<comment type="caution">
    <text evidence="3">The sequence shown here is derived from an EMBL/GenBank/DDBJ whole genome shotgun (WGS) entry which is preliminary data.</text>
</comment>
<proteinExistence type="predicted"/>
<keyword evidence="4" id="KW-1185">Reference proteome</keyword>
<evidence type="ECO:0000313" key="3">
    <source>
        <dbReference type="EMBL" id="RST96860.1"/>
    </source>
</evidence>
<feature type="transmembrane region" description="Helical" evidence="1">
    <location>
        <begin position="122"/>
        <end position="142"/>
    </location>
</feature>
<keyword evidence="1" id="KW-0812">Transmembrane</keyword>
<name>A0A429ZTB4_9ENTE</name>
<dbReference type="SUPFAM" id="SSF55073">
    <property type="entry name" value="Nucleotide cyclase"/>
    <property type="match status" value="1"/>
</dbReference>
<feature type="transmembrane region" description="Helical" evidence="1">
    <location>
        <begin position="48"/>
        <end position="72"/>
    </location>
</feature>
<evidence type="ECO:0000256" key="1">
    <source>
        <dbReference type="SAM" id="Phobius"/>
    </source>
</evidence>
<keyword evidence="1" id="KW-1133">Transmembrane helix</keyword>
<organism evidence="3 4">
    <name type="scientific">Vagococcus salmoninarum</name>
    <dbReference type="NCBI Taxonomy" id="2739"/>
    <lineage>
        <taxon>Bacteria</taxon>
        <taxon>Bacillati</taxon>
        <taxon>Bacillota</taxon>
        <taxon>Bacilli</taxon>
        <taxon>Lactobacillales</taxon>
        <taxon>Enterococcaceae</taxon>
        <taxon>Vagococcus</taxon>
    </lineage>
</organism>
<dbReference type="CDD" id="cd01949">
    <property type="entry name" value="GGDEF"/>
    <property type="match status" value="1"/>
</dbReference>
<dbReference type="AlphaFoldDB" id="A0A429ZTB4"/>
<dbReference type="Pfam" id="PF00990">
    <property type="entry name" value="GGDEF"/>
    <property type="match status" value="1"/>
</dbReference>
<feature type="transmembrane region" description="Helical" evidence="1">
    <location>
        <begin position="7"/>
        <end position="28"/>
    </location>
</feature>
<feature type="transmembrane region" description="Helical" evidence="1">
    <location>
        <begin position="154"/>
        <end position="172"/>
    </location>
</feature>
<protein>
    <recommendedName>
        <fullName evidence="2">GGDEF domain-containing protein</fullName>
    </recommendedName>
</protein>
<evidence type="ECO:0000313" key="4">
    <source>
        <dbReference type="Proteomes" id="UP000287239"/>
    </source>
</evidence>
<dbReference type="InterPro" id="IPR050469">
    <property type="entry name" value="Diguanylate_Cyclase"/>
</dbReference>
<dbReference type="Proteomes" id="UP000287239">
    <property type="component" value="Unassembled WGS sequence"/>
</dbReference>
<feature type="domain" description="GGDEF" evidence="2">
    <location>
        <begin position="248"/>
        <end position="383"/>
    </location>
</feature>
<dbReference type="GO" id="GO:0052621">
    <property type="term" value="F:diguanylate cyclase activity"/>
    <property type="evidence" value="ECO:0007669"/>
    <property type="project" value="TreeGrafter"/>
</dbReference>
<dbReference type="InterPro" id="IPR043128">
    <property type="entry name" value="Rev_trsase/Diguanyl_cyclase"/>
</dbReference>
<gene>
    <name evidence="3" type="ORF">CBF35_04615</name>
</gene>
<evidence type="ECO:0000259" key="2">
    <source>
        <dbReference type="PROSITE" id="PS50887"/>
    </source>
</evidence>